<dbReference type="AlphaFoldDB" id="F0H2W3"/>
<name>F0H2W3_9FIRM</name>
<organism evidence="3 4">
    <name type="scientific">Anaerococcus hydrogenalis ACS-025-V-Sch4</name>
    <dbReference type="NCBI Taxonomy" id="879306"/>
    <lineage>
        <taxon>Bacteria</taxon>
        <taxon>Bacillati</taxon>
        <taxon>Bacillota</taxon>
        <taxon>Tissierellia</taxon>
        <taxon>Tissierellales</taxon>
        <taxon>Peptoniphilaceae</taxon>
        <taxon>Anaerococcus</taxon>
    </lineage>
</organism>
<reference evidence="3 4" key="1">
    <citation type="submission" date="2011-01" db="EMBL/GenBank/DDBJ databases">
        <authorList>
            <person name="Durkin A.S."/>
            <person name="Madupu R."/>
            <person name="Torralba M."/>
            <person name="Gillis M."/>
            <person name="Methe B."/>
            <person name="Sutton G."/>
            <person name="Nelson K.E."/>
        </authorList>
    </citation>
    <scope>NUCLEOTIDE SEQUENCE [LARGE SCALE GENOMIC DNA]</scope>
    <source>
        <strain evidence="3 4">ACS-025-V-Sch4</strain>
    </source>
</reference>
<gene>
    <name evidence="3" type="ORF">HMPREF9246_1860</name>
</gene>
<comment type="caution">
    <text evidence="3">The sequence shown here is derived from an EMBL/GenBank/DDBJ whole genome shotgun (WGS) entry which is preliminary data.</text>
</comment>
<evidence type="ECO:0000313" key="4">
    <source>
        <dbReference type="Proteomes" id="UP000005277"/>
    </source>
</evidence>
<dbReference type="SUPFAM" id="SSF48179">
    <property type="entry name" value="6-phosphogluconate dehydrogenase C-terminal domain-like"/>
    <property type="match status" value="1"/>
</dbReference>
<dbReference type="Proteomes" id="UP000005277">
    <property type="component" value="Unassembled WGS sequence"/>
</dbReference>
<dbReference type="InterPro" id="IPR008927">
    <property type="entry name" value="6-PGluconate_DH-like_C_sf"/>
</dbReference>
<keyword evidence="1" id="KW-0175">Coiled coil</keyword>
<proteinExistence type="predicted"/>
<dbReference type="InterPro" id="IPR046825">
    <property type="entry name" value="PDH_C"/>
</dbReference>
<sequence>MTRVSKIDENLWSELFLLNKEFLINDIDIMIKNLKDLKSELENNDLERLKAQLKRGNDIRKKMW</sequence>
<evidence type="ECO:0000259" key="2">
    <source>
        <dbReference type="Pfam" id="PF20463"/>
    </source>
</evidence>
<dbReference type="EMBL" id="AEXN01000045">
    <property type="protein sequence ID" value="EGC83184.1"/>
    <property type="molecule type" value="Genomic_DNA"/>
</dbReference>
<keyword evidence="4" id="KW-1185">Reference proteome</keyword>
<dbReference type="Pfam" id="PF20463">
    <property type="entry name" value="PDH_C"/>
    <property type="match status" value="1"/>
</dbReference>
<feature type="domain" description="Prephenate dehydrogenase dimerization" evidence="2">
    <location>
        <begin position="1"/>
        <end position="54"/>
    </location>
</feature>
<accession>F0H2W3</accession>
<feature type="coiled-coil region" evidence="1">
    <location>
        <begin position="20"/>
        <end position="54"/>
    </location>
</feature>
<evidence type="ECO:0000256" key="1">
    <source>
        <dbReference type="SAM" id="Coils"/>
    </source>
</evidence>
<evidence type="ECO:0000313" key="3">
    <source>
        <dbReference type="EMBL" id="EGC83184.1"/>
    </source>
</evidence>
<protein>
    <recommendedName>
        <fullName evidence="2">Prephenate dehydrogenase dimerization domain-containing protein</fullName>
    </recommendedName>
</protein>
<dbReference type="Gene3D" id="1.10.3660.10">
    <property type="entry name" value="6-phosphogluconate dehydrogenase C-terminal like domain"/>
    <property type="match status" value="1"/>
</dbReference>